<dbReference type="InterPro" id="IPR008984">
    <property type="entry name" value="SMAD_FHA_dom_sf"/>
</dbReference>
<evidence type="ECO:0000313" key="6">
    <source>
        <dbReference type="Proteomes" id="UP000321917"/>
    </source>
</evidence>
<proteinExistence type="predicted"/>
<keyword evidence="1" id="KW-0812">Transmembrane</keyword>
<dbReference type="RefSeq" id="WP_146800669.1">
    <property type="nucleotide sequence ID" value="NZ_VOLP01000030.1"/>
</dbReference>
<evidence type="ECO:0000313" key="4">
    <source>
        <dbReference type="EMBL" id="TWX64010.1"/>
    </source>
</evidence>
<evidence type="ECO:0000259" key="2">
    <source>
        <dbReference type="PROSITE" id="PS50006"/>
    </source>
</evidence>
<dbReference type="PROSITE" id="PS50006">
    <property type="entry name" value="FHA_DOMAIN"/>
    <property type="match status" value="1"/>
</dbReference>
<sequence length="324" mass="36804">MEIIIEEITRAHKLIARHKFMHNHINIGRGYDNDIIMADPHICAQHLSLNFNGEHWVLNDEGSINGSFYDDEFSKTKSAVHQHIVRSGQVFMIGKSLVRIVFPDHPVPESVSFSPFENILTLTRHPIFLAVNILLFASVTGWLFNLHNPVEVNFTQLLVPAIGMTLLFALWPIGVALVSHLTKHDARFWGQLGICFVFYNLMWLSDFIENITSFNASSQSILSLLAAFLPIVLAFCLFWLNCQIGFHMTNRRRTVIASCMTLLLFGGSFLIQFSKKPEFSIRPTFNTTLMAPSYLFTHSNNVQSFLENSKALFNDAQEAALEDK</sequence>
<name>A0A5C6Q5H1_9GAMM</name>
<dbReference type="AlphaFoldDB" id="A0A5C6Q5H1"/>
<feature type="transmembrane region" description="Helical" evidence="1">
    <location>
        <begin position="157"/>
        <end position="181"/>
    </location>
</feature>
<dbReference type="Proteomes" id="UP000321917">
    <property type="component" value="Unassembled WGS sequence"/>
</dbReference>
<keyword evidence="1" id="KW-0472">Membrane</keyword>
<feature type="transmembrane region" description="Helical" evidence="1">
    <location>
        <begin position="254"/>
        <end position="273"/>
    </location>
</feature>
<dbReference type="EMBL" id="VOLR01000030">
    <property type="protein sequence ID" value="TWX55114.1"/>
    <property type="molecule type" value="Genomic_DNA"/>
</dbReference>
<protein>
    <submittedName>
        <fullName evidence="4">FHA domain-containing protein</fullName>
    </submittedName>
</protein>
<dbReference type="Gene3D" id="2.60.200.20">
    <property type="match status" value="1"/>
</dbReference>
<accession>A0A5C6Q5H1</accession>
<dbReference type="InterPro" id="IPR000253">
    <property type="entry name" value="FHA_dom"/>
</dbReference>
<dbReference type="Proteomes" id="UP000321525">
    <property type="component" value="Unassembled WGS sequence"/>
</dbReference>
<dbReference type="InterPro" id="IPR032030">
    <property type="entry name" value="YscD_cytoplasmic_dom"/>
</dbReference>
<dbReference type="Pfam" id="PF16697">
    <property type="entry name" value="Yop-YscD_cpl"/>
    <property type="match status" value="1"/>
</dbReference>
<feature type="transmembrane region" description="Helical" evidence="1">
    <location>
        <begin position="220"/>
        <end position="242"/>
    </location>
</feature>
<evidence type="ECO:0000313" key="5">
    <source>
        <dbReference type="Proteomes" id="UP000321525"/>
    </source>
</evidence>
<feature type="domain" description="FHA" evidence="2">
    <location>
        <begin position="25"/>
        <end position="74"/>
    </location>
</feature>
<dbReference type="OrthoDB" id="5762105at2"/>
<keyword evidence="1" id="KW-1133">Transmembrane helix</keyword>
<evidence type="ECO:0000313" key="3">
    <source>
        <dbReference type="EMBL" id="TWX55114.1"/>
    </source>
</evidence>
<keyword evidence="5" id="KW-1185">Reference proteome</keyword>
<organism evidence="4 6">
    <name type="scientific">Colwellia hornerae</name>
    <dbReference type="NCBI Taxonomy" id="89402"/>
    <lineage>
        <taxon>Bacteria</taxon>
        <taxon>Pseudomonadati</taxon>
        <taxon>Pseudomonadota</taxon>
        <taxon>Gammaproteobacteria</taxon>
        <taxon>Alteromonadales</taxon>
        <taxon>Colwelliaceae</taxon>
        <taxon>Colwellia</taxon>
    </lineage>
</organism>
<reference evidence="4 6" key="1">
    <citation type="submission" date="2019-07" db="EMBL/GenBank/DDBJ databases">
        <title>Genomes of sea-ice associated Colwellia species.</title>
        <authorList>
            <person name="Bowman J.P."/>
        </authorList>
    </citation>
    <scope>NUCLEOTIDE SEQUENCE [LARGE SCALE GENOMIC DNA]</scope>
    <source>
        <strain evidence="3 5">ACAM 607</strain>
        <strain evidence="4 6">IC036</strain>
    </source>
</reference>
<feature type="transmembrane region" description="Helical" evidence="1">
    <location>
        <begin position="188"/>
        <end position="208"/>
    </location>
</feature>
<evidence type="ECO:0000256" key="1">
    <source>
        <dbReference type="SAM" id="Phobius"/>
    </source>
</evidence>
<dbReference type="EMBL" id="VOLQ01000036">
    <property type="protein sequence ID" value="TWX64010.1"/>
    <property type="molecule type" value="Genomic_DNA"/>
</dbReference>
<feature type="transmembrane region" description="Helical" evidence="1">
    <location>
        <begin position="127"/>
        <end position="145"/>
    </location>
</feature>
<dbReference type="SUPFAM" id="SSF49879">
    <property type="entry name" value="SMAD/FHA domain"/>
    <property type="match status" value="1"/>
</dbReference>
<gene>
    <name evidence="3" type="ORF">ESZ26_16770</name>
    <name evidence="4" type="ORF">ESZ27_15385</name>
</gene>
<comment type="caution">
    <text evidence="4">The sequence shown here is derived from an EMBL/GenBank/DDBJ whole genome shotgun (WGS) entry which is preliminary data.</text>
</comment>